<gene>
    <name evidence="1" type="primary">PPCS1_5</name>
    <name evidence="1" type="ORF">CFP56_041193</name>
</gene>
<evidence type="ECO:0000313" key="2">
    <source>
        <dbReference type="Proteomes" id="UP000237347"/>
    </source>
</evidence>
<reference evidence="1 2" key="1">
    <citation type="journal article" date="2018" name="Sci. Data">
        <title>The draft genome sequence of cork oak.</title>
        <authorList>
            <person name="Ramos A.M."/>
            <person name="Usie A."/>
            <person name="Barbosa P."/>
            <person name="Barros P.M."/>
            <person name="Capote T."/>
            <person name="Chaves I."/>
            <person name="Simoes F."/>
            <person name="Abreu I."/>
            <person name="Carrasquinho I."/>
            <person name="Faro C."/>
            <person name="Guimaraes J.B."/>
            <person name="Mendonca D."/>
            <person name="Nobrega F."/>
            <person name="Rodrigues L."/>
            <person name="Saibo N.J.M."/>
            <person name="Varela M.C."/>
            <person name="Egas C."/>
            <person name="Matos J."/>
            <person name="Miguel C.M."/>
            <person name="Oliveira M.M."/>
            <person name="Ricardo C.P."/>
            <person name="Goncalves S."/>
        </authorList>
    </citation>
    <scope>NUCLEOTIDE SEQUENCE [LARGE SCALE GENOMIC DNA]</scope>
    <source>
        <strain evidence="2">cv. HL8</strain>
    </source>
</reference>
<dbReference type="GO" id="GO:0016874">
    <property type="term" value="F:ligase activity"/>
    <property type="evidence" value="ECO:0007669"/>
    <property type="project" value="UniProtKB-KW"/>
</dbReference>
<name>A0AAW0IWP4_QUESU</name>
<organism evidence="1 2">
    <name type="scientific">Quercus suber</name>
    <name type="common">Cork oak</name>
    <dbReference type="NCBI Taxonomy" id="58331"/>
    <lineage>
        <taxon>Eukaryota</taxon>
        <taxon>Viridiplantae</taxon>
        <taxon>Streptophyta</taxon>
        <taxon>Embryophyta</taxon>
        <taxon>Tracheophyta</taxon>
        <taxon>Spermatophyta</taxon>
        <taxon>Magnoliopsida</taxon>
        <taxon>eudicotyledons</taxon>
        <taxon>Gunneridae</taxon>
        <taxon>Pentapetalae</taxon>
        <taxon>rosids</taxon>
        <taxon>fabids</taxon>
        <taxon>Fagales</taxon>
        <taxon>Fagaceae</taxon>
        <taxon>Quercus</taxon>
    </lineage>
</organism>
<comment type="caution">
    <text evidence="1">The sequence shown here is derived from an EMBL/GenBank/DDBJ whole genome shotgun (WGS) entry which is preliminary data.</text>
</comment>
<evidence type="ECO:0000313" key="1">
    <source>
        <dbReference type="EMBL" id="KAK7818571.1"/>
    </source>
</evidence>
<protein>
    <submittedName>
        <fullName evidence="1">Phosphopantothenate--cysteine ligase 1</fullName>
    </submittedName>
</protein>
<keyword evidence="2" id="KW-1185">Reference proteome</keyword>
<dbReference type="AlphaFoldDB" id="A0AAW0IWP4"/>
<dbReference type="Proteomes" id="UP000237347">
    <property type="component" value="Unassembled WGS sequence"/>
</dbReference>
<accession>A0AAW0IWP4</accession>
<sequence length="75" mass="8884">MELKFFICLTKQLEIDIQILLEKVDMALKKYKMHMVVANAFLTHKDACPIIACPYDNYLDYLVGWLAFEQKKKKK</sequence>
<keyword evidence="1" id="KW-0436">Ligase</keyword>
<dbReference type="EMBL" id="PKMF04000820">
    <property type="protein sequence ID" value="KAK7818571.1"/>
    <property type="molecule type" value="Genomic_DNA"/>
</dbReference>
<proteinExistence type="predicted"/>